<name>A0A1J5PTX5_9ZZZZ</name>
<sequence length="137" mass="14916">MVINLYETKLLLNITSSCQSLNHLAMPKNTARQRPTSSITSSLADPITSPSLSRLTVIALSTITCDDFCKPLPWLGCTVTRNNGASIKVLETSKTVTGTLLQSPGTLYQAPKFEPDEAPHCAKHHAAFERVPQQKLP</sequence>
<dbReference type="EMBL" id="MLJW01002560">
    <property type="protein sequence ID" value="OIQ74288.1"/>
    <property type="molecule type" value="Genomic_DNA"/>
</dbReference>
<organism evidence="1">
    <name type="scientific">mine drainage metagenome</name>
    <dbReference type="NCBI Taxonomy" id="410659"/>
    <lineage>
        <taxon>unclassified sequences</taxon>
        <taxon>metagenomes</taxon>
        <taxon>ecological metagenomes</taxon>
    </lineage>
</organism>
<dbReference type="AlphaFoldDB" id="A0A1J5PTX5"/>
<reference evidence="1" key="1">
    <citation type="submission" date="2016-10" db="EMBL/GenBank/DDBJ databases">
        <title>Sequence of Gallionella enrichment culture.</title>
        <authorList>
            <person name="Poehlein A."/>
            <person name="Muehling M."/>
            <person name="Daniel R."/>
        </authorList>
    </citation>
    <scope>NUCLEOTIDE SEQUENCE</scope>
</reference>
<evidence type="ECO:0000313" key="1">
    <source>
        <dbReference type="EMBL" id="OIQ74288.1"/>
    </source>
</evidence>
<gene>
    <name evidence="1" type="ORF">GALL_440670</name>
</gene>
<proteinExistence type="predicted"/>
<accession>A0A1J5PTX5</accession>
<comment type="caution">
    <text evidence="1">The sequence shown here is derived from an EMBL/GenBank/DDBJ whole genome shotgun (WGS) entry which is preliminary data.</text>
</comment>
<protein>
    <submittedName>
        <fullName evidence="1">Uncharacterized protein</fullName>
    </submittedName>
</protein>